<dbReference type="PANTHER" id="PTHR13976">
    <property type="entry name" value="HETEROGENEOUS NUCLEAR RIBONUCLEOPROTEIN-RELATED"/>
    <property type="match status" value="1"/>
</dbReference>
<dbReference type="Pfam" id="PF00076">
    <property type="entry name" value="RRM_1"/>
    <property type="match status" value="1"/>
</dbReference>
<dbReference type="AlphaFoldDB" id="A0AAE1DCU6"/>
<dbReference type="GO" id="GO:0000175">
    <property type="term" value="F:3'-5'-RNA exonuclease activity"/>
    <property type="evidence" value="ECO:0007669"/>
    <property type="project" value="InterPro"/>
</dbReference>
<evidence type="ECO:0000256" key="2">
    <source>
        <dbReference type="ARBA" id="ARBA00022664"/>
    </source>
</evidence>
<dbReference type="InterPro" id="IPR047201">
    <property type="entry name" value="ERI-1_3'hExo-like"/>
</dbReference>
<dbReference type="PROSITE" id="PS50102">
    <property type="entry name" value="RRM"/>
    <property type="match status" value="2"/>
</dbReference>
<dbReference type="InterPro" id="IPR050666">
    <property type="entry name" value="ESRP"/>
</dbReference>
<dbReference type="InterPro" id="IPR035979">
    <property type="entry name" value="RBD_domain_sf"/>
</dbReference>
<dbReference type="EMBL" id="JAWDGP010004277">
    <property type="protein sequence ID" value="KAK3765826.1"/>
    <property type="molecule type" value="Genomic_DNA"/>
</dbReference>
<organism evidence="8 9">
    <name type="scientific">Elysia crispata</name>
    <name type="common">lettuce slug</name>
    <dbReference type="NCBI Taxonomy" id="231223"/>
    <lineage>
        <taxon>Eukaryota</taxon>
        <taxon>Metazoa</taxon>
        <taxon>Spiralia</taxon>
        <taxon>Lophotrochozoa</taxon>
        <taxon>Mollusca</taxon>
        <taxon>Gastropoda</taxon>
        <taxon>Heterobranchia</taxon>
        <taxon>Euthyneura</taxon>
        <taxon>Panpulmonata</taxon>
        <taxon>Sacoglossa</taxon>
        <taxon>Placobranchoidea</taxon>
        <taxon>Plakobranchidae</taxon>
        <taxon>Elysia</taxon>
    </lineage>
</organism>
<gene>
    <name evidence="8" type="ORF">RRG08_026295</name>
</gene>
<sequence>MAALPHIVCFFVSTAGKNGDELGADEEQIVQLVYLLYDQNNNKVVDVQQHFVKPQPNELAETVLTEDCKTETGLDEELVKQAPPLDHALEEFDRFLSAKGVHPDHGGRSFCLLTDGQAHLRQCVQHECCKKNISLPSYFYRFYDLRKEFRKFYKTDTVSSIKFMIDYLNLDEDGSVEYGVRQCQEMAKILTRLVNDGHTFGDSEIINERLEGGICTKNEYVSDGLVVRARGLPWQSSDQDIARFFKGLNIAKGGVALCLSPQGRRNGEALIRFESEEHRDLALKRHKHHIGQRYIEVYKASGKDFINVAGGNNSEAQAFLSRGGQTIIRMRGLPFTSTTQQVLEFFTREPNSSTVLDGEDGILFVHYPDGRSTGDAFVLFPTEEESAKALKKHREMMGSRYIELFKSTTAEVQQVLNRSMDPRNPEQPDSSVHSLIAQLPAGVPIIPQSLITSGTRRDCIRLRNLPSAAQVTDILTFLGEFSQFIIYQGVHMVYTATGDASGEAFIQLDSEEAATLTALNRHRRPMSFANKKRVIDVIQCSGDDMSYVLTNGMPPQMSLQLSSAALPAALPPPSPIPMQRPILSPVTPQTIMSSTTMHTAGATFPYVSFTQPMPPAQAFAPTPAMTALPQRPTYYPPILYWYPSPPVSPPTPQQQPQQQPQQILTTPIHQHAQPQQPHLTALPLPQPQPVHTVQPNPAFSYYTSTTSTTSSTQLCPGGQAGPYIGPCMIIMRGLPVTVSIQDIMNYFQGFPEVGPDTISIQTNLEGKPNGDALISFSSRLEAERAIVEKNRRHLGNRFVELFMA</sequence>
<comment type="caution">
    <text evidence="8">The sequence shown here is derived from an EMBL/GenBank/DDBJ whole genome shotgun (WGS) entry which is preliminary data.</text>
</comment>
<dbReference type="FunFam" id="3.30.70.330:FF:000041">
    <property type="entry name" value="Epithelial splicing regulatory protein 1"/>
    <property type="match status" value="1"/>
</dbReference>
<name>A0AAE1DCU6_9GAST</name>
<dbReference type="SUPFAM" id="SSF54928">
    <property type="entry name" value="RNA-binding domain, RBD"/>
    <property type="match status" value="4"/>
</dbReference>
<evidence type="ECO:0000259" key="7">
    <source>
        <dbReference type="PROSITE" id="PS50102"/>
    </source>
</evidence>
<dbReference type="InterPro" id="IPR012677">
    <property type="entry name" value="Nucleotide-bd_a/b_plait_sf"/>
</dbReference>
<evidence type="ECO:0000256" key="3">
    <source>
        <dbReference type="ARBA" id="ARBA00022737"/>
    </source>
</evidence>
<dbReference type="GO" id="GO:0008380">
    <property type="term" value="P:RNA splicing"/>
    <property type="evidence" value="ECO:0007669"/>
    <property type="project" value="UniProtKB-KW"/>
</dbReference>
<dbReference type="InterPro" id="IPR000504">
    <property type="entry name" value="RRM_dom"/>
</dbReference>
<evidence type="ECO:0000256" key="5">
    <source>
        <dbReference type="ARBA" id="ARBA00023187"/>
    </source>
</evidence>
<protein>
    <recommendedName>
        <fullName evidence="7">RRM domain-containing protein</fullName>
    </recommendedName>
</protein>
<feature type="domain" description="RRM" evidence="7">
    <location>
        <begin position="727"/>
        <end position="804"/>
    </location>
</feature>
<dbReference type="Gene3D" id="3.30.420.10">
    <property type="entry name" value="Ribonuclease H-like superfamily/Ribonuclease H"/>
    <property type="match status" value="1"/>
</dbReference>
<dbReference type="InterPro" id="IPR036397">
    <property type="entry name" value="RNaseH_sf"/>
</dbReference>
<keyword evidence="5" id="KW-0508">mRNA splicing</keyword>
<evidence type="ECO:0000256" key="4">
    <source>
        <dbReference type="ARBA" id="ARBA00022884"/>
    </source>
</evidence>
<evidence type="ECO:0000313" key="9">
    <source>
        <dbReference type="Proteomes" id="UP001283361"/>
    </source>
</evidence>
<dbReference type="SUPFAM" id="SSF53098">
    <property type="entry name" value="Ribonuclease H-like"/>
    <property type="match status" value="1"/>
</dbReference>
<dbReference type="Proteomes" id="UP001283361">
    <property type="component" value="Unassembled WGS sequence"/>
</dbReference>
<proteinExistence type="inferred from homology"/>
<dbReference type="GO" id="GO:0003723">
    <property type="term" value="F:RNA binding"/>
    <property type="evidence" value="ECO:0007669"/>
    <property type="project" value="UniProtKB-UniRule"/>
</dbReference>
<reference evidence="8" key="1">
    <citation type="journal article" date="2023" name="G3 (Bethesda)">
        <title>A reference genome for the long-term kleptoplast-retaining sea slug Elysia crispata morphotype clarki.</title>
        <authorList>
            <person name="Eastman K.E."/>
            <person name="Pendleton A.L."/>
            <person name="Shaikh M.A."/>
            <person name="Suttiyut T."/>
            <person name="Ogas R."/>
            <person name="Tomko P."/>
            <person name="Gavelis G."/>
            <person name="Widhalm J.R."/>
            <person name="Wisecaver J.H."/>
        </authorList>
    </citation>
    <scope>NUCLEOTIDE SEQUENCE</scope>
    <source>
        <strain evidence="8">ECLA1</strain>
    </source>
</reference>
<evidence type="ECO:0000256" key="6">
    <source>
        <dbReference type="PROSITE-ProRule" id="PRU00176"/>
    </source>
</evidence>
<dbReference type="CDD" id="cd06133">
    <property type="entry name" value="ERI-1_3'hExo_like"/>
    <property type="match status" value="1"/>
</dbReference>
<keyword evidence="9" id="KW-1185">Reference proteome</keyword>
<comment type="similarity">
    <text evidence="1">Belongs to the ESRP family.</text>
</comment>
<keyword evidence="2" id="KW-0507">mRNA processing</keyword>
<evidence type="ECO:0000313" key="8">
    <source>
        <dbReference type="EMBL" id="KAK3765826.1"/>
    </source>
</evidence>
<dbReference type="Gene3D" id="3.30.70.330">
    <property type="match status" value="4"/>
</dbReference>
<evidence type="ECO:0000256" key="1">
    <source>
        <dbReference type="ARBA" id="ARBA00008866"/>
    </source>
</evidence>
<keyword evidence="3" id="KW-0677">Repeat</keyword>
<dbReference type="SMART" id="SM00360">
    <property type="entry name" value="RRM"/>
    <property type="match status" value="4"/>
</dbReference>
<dbReference type="InterPro" id="IPR012337">
    <property type="entry name" value="RNaseH-like_sf"/>
</dbReference>
<feature type="domain" description="RRM" evidence="7">
    <location>
        <begin position="326"/>
        <end position="409"/>
    </location>
</feature>
<dbReference type="GO" id="GO:0006397">
    <property type="term" value="P:mRNA processing"/>
    <property type="evidence" value="ECO:0007669"/>
    <property type="project" value="UniProtKB-KW"/>
</dbReference>
<keyword evidence="4 6" id="KW-0694">RNA-binding</keyword>
<accession>A0AAE1DCU6</accession>